<accession>A0ABC8UUQ4</accession>
<dbReference type="PROSITE" id="PS00285">
    <property type="entry name" value="POTATO_INHIBITOR"/>
    <property type="match status" value="1"/>
</dbReference>
<dbReference type="InterPro" id="IPR036354">
    <property type="entry name" value="Prot_inh_pot1_sf"/>
</dbReference>
<dbReference type="PANTHER" id="PTHR33091:SF29">
    <property type="entry name" value="SUBTILISIN INHIBITOR 1"/>
    <property type="match status" value="1"/>
</dbReference>
<dbReference type="EMBL" id="CAUOFW020009069">
    <property type="protein sequence ID" value="CAK9184770.1"/>
    <property type="molecule type" value="Genomic_DNA"/>
</dbReference>
<organism evidence="4 5">
    <name type="scientific">Ilex paraguariensis</name>
    <name type="common">yerba mate</name>
    <dbReference type="NCBI Taxonomy" id="185542"/>
    <lineage>
        <taxon>Eukaryota</taxon>
        <taxon>Viridiplantae</taxon>
        <taxon>Streptophyta</taxon>
        <taxon>Embryophyta</taxon>
        <taxon>Tracheophyta</taxon>
        <taxon>Spermatophyta</taxon>
        <taxon>Magnoliopsida</taxon>
        <taxon>eudicotyledons</taxon>
        <taxon>Gunneridae</taxon>
        <taxon>Pentapetalae</taxon>
        <taxon>asterids</taxon>
        <taxon>campanulids</taxon>
        <taxon>Aquifoliales</taxon>
        <taxon>Aquifoliaceae</taxon>
        <taxon>Ilex</taxon>
    </lineage>
</organism>
<comment type="caution">
    <text evidence="4">The sequence shown here is derived from an EMBL/GenBank/DDBJ whole genome shotgun (WGS) entry which is preliminary data.</text>
</comment>
<keyword evidence="5" id="KW-1185">Reference proteome</keyword>
<protein>
    <recommendedName>
        <fullName evidence="6">Subtilisin inhibitor 1</fullName>
    </recommendedName>
</protein>
<keyword evidence="3" id="KW-0722">Serine protease inhibitor</keyword>
<dbReference type="SUPFAM" id="SSF54654">
    <property type="entry name" value="CI-2 family of serine protease inhibitors"/>
    <property type="match status" value="1"/>
</dbReference>
<keyword evidence="2" id="KW-0646">Protease inhibitor</keyword>
<evidence type="ECO:0000313" key="5">
    <source>
        <dbReference type="Proteomes" id="UP001642360"/>
    </source>
</evidence>
<evidence type="ECO:0000256" key="3">
    <source>
        <dbReference type="ARBA" id="ARBA00022900"/>
    </source>
</evidence>
<dbReference type="GO" id="GO:0004867">
    <property type="term" value="F:serine-type endopeptidase inhibitor activity"/>
    <property type="evidence" value="ECO:0007669"/>
    <property type="project" value="UniProtKB-KW"/>
</dbReference>
<dbReference type="Pfam" id="PF00280">
    <property type="entry name" value="potato_inhibit"/>
    <property type="match status" value="1"/>
</dbReference>
<dbReference type="PRINTS" id="PR00292">
    <property type="entry name" value="POTATOINHBTR"/>
</dbReference>
<dbReference type="AlphaFoldDB" id="A0ABC8UUQ4"/>
<evidence type="ECO:0008006" key="6">
    <source>
        <dbReference type="Google" id="ProtNLM"/>
    </source>
</evidence>
<dbReference type="Proteomes" id="UP001642360">
    <property type="component" value="Unassembled WGS sequence"/>
</dbReference>
<evidence type="ECO:0000256" key="1">
    <source>
        <dbReference type="ARBA" id="ARBA00008210"/>
    </source>
</evidence>
<evidence type="ECO:0000256" key="2">
    <source>
        <dbReference type="ARBA" id="ARBA00022690"/>
    </source>
</evidence>
<comment type="similarity">
    <text evidence="1">Belongs to the protease inhibitor I13 (potato type I serine protease inhibitor) family.</text>
</comment>
<sequence>MAEENQQTNLPEEQGEQTFVLPRGSMDYVFGSITAARKTWPEVVGLTAEEAETKIKGEMPEVQVHLIPPGSFFTLEYNPQRVRLYVDSSGKVTEAPQIG</sequence>
<reference evidence="4 5" key="1">
    <citation type="submission" date="2024-02" db="EMBL/GenBank/DDBJ databases">
        <authorList>
            <person name="Vignale AGUSTIN F."/>
            <person name="Sosa J E."/>
            <person name="Modenutti C."/>
        </authorList>
    </citation>
    <scope>NUCLEOTIDE SEQUENCE [LARGE SCALE GENOMIC DNA]</scope>
</reference>
<dbReference type="Gene3D" id="3.30.10.10">
    <property type="entry name" value="Trypsin Inhibitor V, subunit A"/>
    <property type="match status" value="1"/>
</dbReference>
<evidence type="ECO:0000313" key="4">
    <source>
        <dbReference type="EMBL" id="CAK9184770.1"/>
    </source>
</evidence>
<proteinExistence type="inferred from homology"/>
<dbReference type="PANTHER" id="PTHR33091">
    <property type="entry name" value="PROTEIN, PUTATIVE, EXPRESSED-RELATED"/>
    <property type="match status" value="1"/>
</dbReference>
<gene>
    <name evidence="4" type="ORF">ILEXP_LOCUS55116</name>
</gene>
<dbReference type="InterPro" id="IPR000864">
    <property type="entry name" value="Prot_inh_pot1"/>
</dbReference>
<name>A0ABC8UUQ4_9AQUA</name>